<dbReference type="PANTHER" id="PTHR33164">
    <property type="entry name" value="TRANSCRIPTIONAL REGULATOR, MARR FAMILY"/>
    <property type="match status" value="1"/>
</dbReference>
<dbReference type="GO" id="GO:0003700">
    <property type="term" value="F:DNA-binding transcription factor activity"/>
    <property type="evidence" value="ECO:0007669"/>
    <property type="project" value="InterPro"/>
</dbReference>
<accession>A0A839EHL8</accession>
<dbReference type="SUPFAM" id="SSF46785">
    <property type="entry name" value="Winged helix' DNA-binding domain"/>
    <property type="match status" value="1"/>
</dbReference>
<evidence type="ECO:0000313" key="2">
    <source>
        <dbReference type="EMBL" id="MBA8876966.1"/>
    </source>
</evidence>
<dbReference type="InterPro" id="IPR039422">
    <property type="entry name" value="MarR/SlyA-like"/>
</dbReference>
<protein>
    <submittedName>
        <fullName evidence="2">DNA-binding MarR family transcriptional regulator</fullName>
    </submittedName>
</protein>
<reference evidence="2 3" key="1">
    <citation type="submission" date="2020-07" db="EMBL/GenBank/DDBJ databases">
        <title>Genomic Encyclopedia of Type Strains, Phase IV (KMG-V): Genome sequencing to study the core and pangenomes of soil and plant-associated prokaryotes.</title>
        <authorList>
            <person name="Whitman W."/>
        </authorList>
    </citation>
    <scope>NUCLEOTIDE SEQUENCE [LARGE SCALE GENOMIC DNA]</scope>
    <source>
        <strain evidence="2 3">AN3</strain>
    </source>
</reference>
<dbReference type="InterPro" id="IPR036388">
    <property type="entry name" value="WH-like_DNA-bd_sf"/>
</dbReference>
<keyword evidence="3" id="KW-1185">Reference proteome</keyword>
<dbReference type="Proteomes" id="UP000549052">
    <property type="component" value="Unassembled WGS sequence"/>
</dbReference>
<dbReference type="RefSeq" id="WP_182547693.1">
    <property type="nucleotide sequence ID" value="NZ_JACGXN010000001.1"/>
</dbReference>
<dbReference type="SMART" id="SM00347">
    <property type="entry name" value="HTH_MARR"/>
    <property type="match status" value="1"/>
</dbReference>
<dbReference type="GO" id="GO:0003677">
    <property type="term" value="F:DNA binding"/>
    <property type="evidence" value="ECO:0007669"/>
    <property type="project" value="UniProtKB-KW"/>
</dbReference>
<dbReference type="PANTHER" id="PTHR33164:SF105">
    <property type="entry name" value="TRANSCRIPTIONAL REPRESSOR PROTEIN-RELATED"/>
    <property type="match status" value="1"/>
</dbReference>
<sequence>MSMMKQPKKTLRTDALALVESCPGWNSRLTARRITSFLDHEMAGLGLTSAQVGLMAQIASLADDTLGALAQRSGLEQSTLSRNLRTLERWQLIEITMVETDLRRRAVWLTETGARRLEAAIPIWREAQAKLAQLLSPDSVQQLARHTETLRSAKD</sequence>
<dbReference type="EMBL" id="JACGXN010000001">
    <property type="protein sequence ID" value="MBA8876966.1"/>
    <property type="molecule type" value="Genomic_DNA"/>
</dbReference>
<keyword evidence="2" id="KW-0238">DNA-binding</keyword>
<feature type="domain" description="HTH marR-type" evidence="1">
    <location>
        <begin position="1"/>
        <end position="152"/>
    </location>
</feature>
<dbReference type="GO" id="GO:0006950">
    <property type="term" value="P:response to stress"/>
    <property type="evidence" value="ECO:0007669"/>
    <property type="project" value="TreeGrafter"/>
</dbReference>
<evidence type="ECO:0000259" key="1">
    <source>
        <dbReference type="PROSITE" id="PS50995"/>
    </source>
</evidence>
<proteinExistence type="predicted"/>
<comment type="caution">
    <text evidence="2">The sequence shown here is derived from an EMBL/GenBank/DDBJ whole genome shotgun (WGS) entry which is preliminary data.</text>
</comment>
<dbReference type="AlphaFoldDB" id="A0A839EHL8"/>
<dbReference type="InterPro" id="IPR000835">
    <property type="entry name" value="HTH_MarR-typ"/>
</dbReference>
<dbReference type="InterPro" id="IPR036390">
    <property type="entry name" value="WH_DNA-bd_sf"/>
</dbReference>
<dbReference type="PROSITE" id="PS50995">
    <property type="entry name" value="HTH_MARR_2"/>
    <property type="match status" value="1"/>
</dbReference>
<organism evidence="2 3">
    <name type="scientific">Phyllobacterium myrsinacearum</name>
    <dbReference type="NCBI Taxonomy" id="28101"/>
    <lineage>
        <taxon>Bacteria</taxon>
        <taxon>Pseudomonadati</taxon>
        <taxon>Pseudomonadota</taxon>
        <taxon>Alphaproteobacteria</taxon>
        <taxon>Hyphomicrobiales</taxon>
        <taxon>Phyllobacteriaceae</taxon>
        <taxon>Phyllobacterium</taxon>
    </lineage>
</organism>
<dbReference type="Gene3D" id="1.10.10.10">
    <property type="entry name" value="Winged helix-like DNA-binding domain superfamily/Winged helix DNA-binding domain"/>
    <property type="match status" value="1"/>
</dbReference>
<name>A0A839EHL8_9HYPH</name>
<gene>
    <name evidence="2" type="ORF">FHW16_000648</name>
</gene>
<evidence type="ECO:0000313" key="3">
    <source>
        <dbReference type="Proteomes" id="UP000549052"/>
    </source>
</evidence>
<dbReference type="Pfam" id="PF12802">
    <property type="entry name" value="MarR_2"/>
    <property type="match status" value="1"/>
</dbReference>